<comment type="similarity">
    <text evidence="4 12">Belongs to the TrpB family.</text>
</comment>
<dbReference type="PANTHER" id="PTHR48077">
    <property type="entry name" value="TRYPTOPHAN SYNTHASE-RELATED"/>
    <property type="match status" value="1"/>
</dbReference>
<evidence type="ECO:0000313" key="15">
    <source>
        <dbReference type="Proteomes" id="UP000632195"/>
    </source>
</evidence>
<organism evidence="14 15">
    <name type="scientific">Thermogymnomonas acidicola</name>
    <dbReference type="NCBI Taxonomy" id="399579"/>
    <lineage>
        <taxon>Archaea</taxon>
        <taxon>Methanobacteriati</taxon>
        <taxon>Thermoplasmatota</taxon>
        <taxon>Thermoplasmata</taxon>
        <taxon>Thermoplasmatales</taxon>
        <taxon>Thermogymnomonas</taxon>
    </lineage>
</organism>
<dbReference type="NCBIfam" id="NF009057">
    <property type="entry name" value="PRK12391.1"/>
    <property type="match status" value="1"/>
</dbReference>
<keyword evidence="7 12" id="KW-0822">Tryptophan biosynthesis</keyword>
<feature type="domain" description="Tryptophan synthase beta chain-like PALP" evidence="13">
    <location>
        <begin position="73"/>
        <end position="404"/>
    </location>
</feature>
<keyword evidence="10 12" id="KW-0456">Lyase</keyword>
<dbReference type="AlphaFoldDB" id="A0AA37F9Z3"/>
<evidence type="ECO:0000256" key="11">
    <source>
        <dbReference type="ARBA" id="ARBA00049047"/>
    </source>
</evidence>
<evidence type="ECO:0000256" key="4">
    <source>
        <dbReference type="ARBA" id="ARBA00009982"/>
    </source>
</evidence>
<dbReference type="NCBIfam" id="TIGR01415">
    <property type="entry name" value="trpB_rel"/>
    <property type="match status" value="1"/>
</dbReference>
<evidence type="ECO:0000256" key="2">
    <source>
        <dbReference type="ARBA" id="ARBA00002786"/>
    </source>
</evidence>
<dbReference type="GO" id="GO:0005737">
    <property type="term" value="C:cytoplasm"/>
    <property type="evidence" value="ECO:0007669"/>
    <property type="project" value="TreeGrafter"/>
</dbReference>
<evidence type="ECO:0000256" key="9">
    <source>
        <dbReference type="ARBA" id="ARBA00023141"/>
    </source>
</evidence>
<dbReference type="SUPFAM" id="SSF53686">
    <property type="entry name" value="Tryptophan synthase beta subunit-like PLP-dependent enzymes"/>
    <property type="match status" value="1"/>
</dbReference>
<evidence type="ECO:0000313" key="14">
    <source>
        <dbReference type="EMBL" id="GGM72956.1"/>
    </source>
</evidence>
<comment type="subunit">
    <text evidence="5 12">Tetramer of two alpha and two beta chains.</text>
</comment>
<dbReference type="GO" id="GO:0030170">
    <property type="term" value="F:pyridoxal phosphate binding"/>
    <property type="evidence" value="ECO:0007669"/>
    <property type="project" value="InterPro"/>
</dbReference>
<dbReference type="PIRSF" id="PIRSF001413">
    <property type="entry name" value="Trp_syn_beta"/>
    <property type="match status" value="1"/>
</dbReference>
<sequence>MITSQTQDIIPEKWYNIVPDLPEPLAPPIDNSSDRSSIELLNSLLPREVLRQEFTFNRYERIPDEVREIYAQIGRPTPLFRARRLEDFLGYRGKIFVKFEGATATGSHKINTAVAQAYYAGKEGIEEVVTETGAGQWGTATALAATMNGIRSTVFMVKVSYEQKPLRKKIMSLYGARVYASPSTETPFGRSVLEKEPGHPGSLGIAISEATEYALEHGIRYLVGSVMNAVLTHQSVIGLETQKQLELMGEEANVLIGCVGGGSNFGGFTYPFIGQGKEVEAIASTAEEVPKLSRGEFRYDRMDTAGVLPSVKMYSLGADFVPKKIYAGGLRYHGASPSLSVLVKNGIVRPEEVGEAEVIEALQVFARTQGIVAAPESGHAIASLIRYCRAHREERKNIVVNVSGHGLLDLSIFDRVGI</sequence>
<evidence type="ECO:0000256" key="5">
    <source>
        <dbReference type="ARBA" id="ARBA00011270"/>
    </source>
</evidence>
<evidence type="ECO:0000256" key="1">
    <source>
        <dbReference type="ARBA" id="ARBA00001933"/>
    </source>
</evidence>
<reference evidence="14" key="1">
    <citation type="journal article" date="2014" name="Int. J. Syst. Evol. Microbiol.">
        <title>Complete genome sequence of Corynebacterium casei LMG S-19264T (=DSM 44701T), isolated from a smear-ripened cheese.</title>
        <authorList>
            <consortium name="US DOE Joint Genome Institute (JGI-PGF)"/>
            <person name="Walter F."/>
            <person name="Albersmeier A."/>
            <person name="Kalinowski J."/>
            <person name="Ruckert C."/>
        </authorList>
    </citation>
    <scope>NUCLEOTIDE SEQUENCE</scope>
    <source>
        <strain evidence="14">JCM 13583</strain>
    </source>
</reference>
<dbReference type="EMBL" id="BMNY01000001">
    <property type="protein sequence ID" value="GGM72956.1"/>
    <property type="molecule type" value="Genomic_DNA"/>
</dbReference>
<evidence type="ECO:0000256" key="7">
    <source>
        <dbReference type="ARBA" id="ARBA00022822"/>
    </source>
</evidence>
<dbReference type="InterPro" id="IPR006316">
    <property type="entry name" value="Trp_synth_b-like"/>
</dbReference>
<dbReference type="Pfam" id="PF00291">
    <property type="entry name" value="PALP"/>
    <property type="match status" value="1"/>
</dbReference>
<comment type="caution">
    <text evidence="14">The sequence shown here is derived from an EMBL/GenBank/DDBJ whole genome shotgun (WGS) entry which is preliminary data.</text>
</comment>
<dbReference type="InterPro" id="IPR023026">
    <property type="entry name" value="Trp_synth_beta/beta-like"/>
</dbReference>
<keyword evidence="9 12" id="KW-0057">Aromatic amino acid biosynthesis</keyword>
<reference evidence="14" key="2">
    <citation type="submission" date="2022-09" db="EMBL/GenBank/DDBJ databases">
        <authorList>
            <person name="Sun Q."/>
            <person name="Ohkuma M."/>
        </authorList>
    </citation>
    <scope>NUCLEOTIDE SEQUENCE</scope>
    <source>
        <strain evidence="14">JCM 13583</strain>
    </source>
</reference>
<keyword evidence="15" id="KW-1185">Reference proteome</keyword>
<evidence type="ECO:0000259" key="13">
    <source>
        <dbReference type="Pfam" id="PF00291"/>
    </source>
</evidence>
<comment type="function">
    <text evidence="2 12">The beta subunit is responsible for the synthesis of L-tryptophan from indole and L-serine.</text>
</comment>
<evidence type="ECO:0000256" key="6">
    <source>
        <dbReference type="ARBA" id="ARBA00022605"/>
    </source>
</evidence>
<dbReference type="Proteomes" id="UP000632195">
    <property type="component" value="Unassembled WGS sequence"/>
</dbReference>
<dbReference type="PIRSF" id="PIRSF500824">
    <property type="entry name" value="TrpB_prok"/>
    <property type="match status" value="1"/>
</dbReference>
<dbReference type="Gene3D" id="3.40.50.1100">
    <property type="match status" value="2"/>
</dbReference>
<dbReference type="RefSeq" id="WP_188680646.1">
    <property type="nucleotide sequence ID" value="NZ_BMNY01000001.1"/>
</dbReference>
<gene>
    <name evidence="12" type="primary">trpB</name>
    <name evidence="14" type="ORF">GCM10007108_08820</name>
</gene>
<protein>
    <recommendedName>
        <fullName evidence="12">Tryptophan synthase beta chain</fullName>
        <ecNumber evidence="12">4.2.1.20</ecNumber>
    </recommendedName>
</protein>
<dbReference type="PANTHER" id="PTHR48077:SF6">
    <property type="entry name" value="TRYPTOPHAN SYNTHASE"/>
    <property type="match status" value="1"/>
</dbReference>
<comment type="pathway">
    <text evidence="3 12">Amino-acid biosynthesis; L-tryptophan biosynthesis; L-tryptophan from chorismate: step 5/5.</text>
</comment>
<dbReference type="GO" id="GO:0052684">
    <property type="term" value="F:L-serine hydro-lyase (adding indole, L-tryptophan-forming) activity"/>
    <property type="evidence" value="ECO:0007669"/>
    <property type="project" value="TreeGrafter"/>
</dbReference>
<name>A0AA37F9Z3_9ARCH</name>
<dbReference type="InterPro" id="IPR001926">
    <property type="entry name" value="TrpB-like_PALP"/>
</dbReference>
<accession>A0AA37F9Z3</accession>
<evidence type="ECO:0000256" key="3">
    <source>
        <dbReference type="ARBA" id="ARBA00004733"/>
    </source>
</evidence>
<keyword evidence="6 12" id="KW-0028">Amino-acid biosynthesis</keyword>
<comment type="cofactor">
    <cofactor evidence="1 12">
        <name>pyridoxal 5'-phosphate</name>
        <dbReference type="ChEBI" id="CHEBI:597326"/>
    </cofactor>
</comment>
<evidence type="ECO:0000256" key="12">
    <source>
        <dbReference type="HAMAP-Rule" id="MF_00133"/>
    </source>
</evidence>
<comment type="catalytic activity">
    <reaction evidence="11 12">
        <text>(1S,2R)-1-C-(indol-3-yl)glycerol 3-phosphate + L-serine = D-glyceraldehyde 3-phosphate + L-tryptophan + H2O</text>
        <dbReference type="Rhea" id="RHEA:10532"/>
        <dbReference type="ChEBI" id="CHEBI:15377"/>
        <dbReference type="ChEBI" id="CHEBI:33384"/>
        <dbReference type="ChEBI" id="CHEBI:57912"/>
        <dbReference type="ChEBI" id="CHEBI:58866"/>
        <dbReference type="ChEBI" id="CHEBI:59776"/>
        <dbReference type="EC" id="4.2.1.20"/>
    </reaction>
</comment>
<dbReference type="HAMAP" id="MF_00133">
    <property type="entry name" value="Trp_synth_beta"/>
    <property type="match status" value="1"/>
</dbReference>
<dbReference type="InterPro" id="IPR036052">
    <property type="entry name" value="TrpB-like_PALP_sf"/>
</dbReference>
<evidence type="ECO:0000256" key="8">
    <source>
        <dbReference type="ARBA" id="ARBA00022898"/>
    </source>
</evidence>
<feature type="modified residue" description="N6-(pyridoxal phosphate)lysine" evidence="12">
    <location>
        <position position="109"/>
    </location>
</feature>
<dbReference type="EC" id="4.2.1.20" evidence="12"/>
<keyword evidence="8 12" id="KW-0663">Pyridoxal phosphate</keyword>
<dbReference type="GO" id="GO:0004834">
    <property type="term" value="F:tryptophan synthase activity"/>
    <property type="evidence" value="ECO:0007669"/>
    <property type="project" value="UniProtKB-UniRule"/>
</dbReference>
<evidence type="ECO:0000256" key="10">
    <source>
        <dbReference type="ARBA" id="ARBA00023239"/>
    </source>
</evidence>
<proteinExistence type="inferred from homology"/>